<proteinExistence type="predicted"/>
<dbReference type="Pfam" id="PF24879">
    <property type="entry name" value="DUF7737"/>
    <property type="match status" value="1"/>
</dbReference>
<protein>
    <submittedName>
        <fullName evidence="3">Uncharacterized protein DUF4132</fullName>
    </submittedName>
</protein>
<gene>
    <name evidence="3" type="ORF">IP97_01099</name>
</gene>
<dbReference type="InterPro" id="IPR025406">
    <property type="entry name" value="DUF4132"/>
</dbReference>
<keyword evidence="4" id="KW-1185">Reference proteome</keyword>
<dbReference type="InterPro" id="IPR056639">
    <property type="entry name" value="DUF7737"/>
</dbReference>
<dbReference type="EMBL" id="VLKM01000004">
    <property type="protein sequence ID" value="TWH95423.1"/>
    <property type="molecule type" value="Genomic_DNA"/>
</dbReference>
<comment type="caution">
    <text evidence="3">The sequence shown here is derived from an EMBL/GenBank/DDBJ whole genome shotgun (WGS) entry which is preliminary data.</text>
</comment>
<accession>A0A562KJL8</accession>
<dbReference type="Proteomes" id="UP000315312">
    <property type="component" value="Unassembled WGS sequence"/>
</dbReference>
<sequence>MGLFNKIKSAIGISNESKSEEISEFKTIFSQTIQEQLKESQYFYTFTFSAIPTYNDIIKKWDNEKKGEFAIFLSNTVKRTYLPYRKGDRQSGNEYQMSSQMLQNMFRSKMKFSEETILAIYQIFKSYNPDKNYLGMYWWPISGLFRQIEGSFKSDSIPESIKEILNEITEIKKDVNTYHYKDQVKLEERIKTYMHASNSDEGSIKPTYFLGIDGFQQYANDVLDKQKEEDKKNWFALVSLAQKANGSKPSQKYLNEAKKIIDELGSDKFKKVSQEWFTYVIEMKESVITQTQIYDKREYTYNVIEFLSSLNADTIKGFVWMSSWFYDNGTIQTLSKLGERCFKKIPEKGPAAAGIGNACLYSLYASKGLDGIAQLSRLRLKIKQNNTLALIEKYIEEAAQKLGISSIEIEDLAVDDFKLKDHQLIYSFDEYNANLVLTGIGKSVIKWFKPDGNEQKSVPQFVKDKFAVKLKKLKAVQKQIDQTTSAQKERFDRMLRSNRVMKLDYLKEKYLKHELLSFCINKVIFKFSNENDDVLAIYINKQWIALDYSNVDIEKYDNVLLWHPVISTTNEVKEWRKFLMEGEIQQPFKQAFREIYLLTDAEVNTRTYSNRMASHILKQHQYVTLAKGRNWKARLIGSWDGGDQDTATLDMPEYNIRVEYWVNALNAEDQFNDTGIWNYVSTDQIRFLDSNSGELLDLIDVPPVAFSEAMRDVDLFVGVASVGNDPTWSDSGGLPTYRDYWQSYSFGDLSEIAKNRKEILQRLIPRLKISGVTSIQDKFVVVKGKLRTYKIHIGSTNILMEPNDQYLCIVADRSKKDFSENLFLPFEGDNGLSVIISKAFLLASDDKITDTTITSQINR</sequence>
<dbReference type="Pfam" id="PF13569">
    <property type="entry name" value="DUF4132"/>
    <property type="match status" value="1"/>
</dbReference>
<dbReference type="OrthoDB" id="9763697at2"/>
<name>A0A562KJL8_9FLAO</name>
<feature type="domain" description="DUF4132" evidence="1">
    <location>
        <begin position="452"/>
        <end position="631"/>
    </location>
</feature>
<evidence type="ECO:0000259" key="1">
    <source>
        <dbReference type="Pfam" id="PF13569"/>
    </source>
</evidence>
<organism evidence="3 4">
    <name type="scientific">Flavobacterium cheniae</name>
    <dbReference type="NCBI Taxonomy" id="295428"/>
    <lineage>
        <taxon>Bacteria</taxon>
        <taxon>Pseudomonadati</taxon>
        <taxon>Bacteroidota</taxon>
        <taxon>Flavobacteriia</taxon>
        <taxon>Flavobacteriales</taxon>
        <taxon>Flavobacteriaceae</taxon>
        <taxon>Flavobacterium</taxon>
    </lineage>
</organism>
<evidence type="ECO:0000313" key="4">
    <source>
        <dbReference type="Proteomes" id="UP000315312"/>
    </source>
</evidence>
<reference evidence="3 4" key="1">
    <citation type="journal article" date="2015" name="Stand. Genomic Sci.">
        <title>Genomic Encyclopedia of Bacterial and Archaeal Type Strains, Phase III: the genomes of soil and plant-associated and newly described type strains.</title>
        <authorList>
            <person name="Whitman W.B."/>
            <person name="Woyke T."/>
            <person name="Klenk H.P."/>
            <person name="Zhou Y."/>
            <person name="Lilburn T.G."/>
            <person name="Beck B.J."/>
            <person name="De Vos P."/>
            <person name="Vandamme P."/>
            <person name="Eisen J.A."/>
            <person name="Garrity G."/>
            <person name="Hugenholtz P."/>
            <person name="Kyrpides N.C."/>
        </authorList>
    </citation>
    <scope>NUCLEOTIDE SEQUENCE [LARGE SCALE GENOMIC DNA]</scope>
    <source>
        <strain evidence="3 4">CGMCC 1.6844</strain>
    </source>
</reference>
<evidence type="ECO:0000259" key="2">
    <source>
        <dbReference type="Pfam" id="PF24879"/>
    </source>
</evidence>
<dbReference type="AlphaFoldDB" id="A0A562KJL8"/>
<feature type="domain" description="DUF7737" evidence="2">
    <location>
        <begin position="753"/>
        <end position="857"/>
    </location>
</feature>
<evidence type="ECO:0000313" key="3">
    <source>
        <dbReference type="EMBL" id="TWH95423.1"/>
    </source>
</evidence>
<dbReference type="RefSeq" id="WP_133607204.1">
    <property type="nucleotide sequence ID" value="NZ_SNZC01000001.1"/>
</dbReference>